<dbReference type="InterPro" id="IPR008978">
    <property type="entry name" value="HSP20-like_chaperone"/>
</dbReference>
<accession>A0A5N1J673</accession>
<dbReference type="Gene3D" id="2.60.40.790">
    <property type="match status" value="1"/>
</dbReference>
<dbReference type="Pfam" id="PF00011">
    <property type="entry name" value="HSP20"/>
    <property type="match status" value="1"/>
</dbReference>
<dbReference type="AlphaFoldDB" id="A0A5N1J673"/>
<dbReference type="CDD" id="cd06464">
    <property type="entry name" value="ACD_sHsps-like"/>
    <property type="match status" value="1"/>
</dbReference>
<dbReference type="PROSITE" id="PS01031">
    <property type="entry name" value="SHSP"/>
    <property type="match status" value="1"/>
</dbReference>
<sequence length="130" mass="15395">MNRLFENDFFGNRFMPGQLMQNVPATNIRETEKEYQIEVAAPGLNKEDFHVDVQNRMLIISAEKKMEKNEGDENFTRREYNFSSFQRSFRLPETVREEDIDASYKNGVLMLTIPKVEETGKQKRRQINIK</sequence>
<evidence type="ECO:0000313" key="5">
    <source>
        <dbReference type="Proteomes" id="UP000326570"/>
    </source>
</evidence>
<dbReference type="Proteomes" id="UP000326570">
    <property type="component" value="Unassembled WGS sequence"/>
</dbReference>
<dbReference type="SUPFAM" id="SSF49764">
    <property type="entry name" value="HSP20-like chaperones"/>
    <property type="match status" value="1"/>
</dbReference>
<dbReference type="EMBL" id="VTWT01000001">
    <property type="protein sequence ID" value="KAA9346190.1"/>
    <property type="molecule type" value="Genomic_DNA"/>
</dbReference>
<protein>
    <submittedName>
        <fullName evidence="4">Hsp20/alpha crystallin family protein</fullName>
    </submittedName>
</protein>
<reference evidence="4 5" key="1">
    <citation type="submission" date="2019-09" db="EMBL/GenBank/DDBJ databases">
        <title>Genome sequence of Adhaeribacter sp. M2.</title>
        <authorList>
            <person name="Srinivasan S."/>
        </authorList>
    </citation>
    <scope>NUCLEOTIDE SEQUENCE [LARGE SCALE GENOMIC DNA]</scope>
    <source>
        <strain evidence="4 5">M2</strain>
    </source>
</reference>
<evidence type="ECO:0000259" key="3">
    <source>
        <dbReference type="PROSITE" id="PS01031"/>
    </source>
</evidence>
<evidence type="ECO:0000256" key="1">
    <source>
        <dbReference type="PROSITE-ProRule" id="PRU00285"/>
    </source>
</evidence>
<keyword evidence="5" id="KW-1185">Reference proteome</keyword>
<dbReference type="PANTHER" id="PTHR11527">
    <property type="entry name" value="HEAT-SHOCK PROTEIN 20 FAMILY MEMBER"/>
    <property type="match status" value="1"/>
</dbReference>
<comment type="caution">
    <text evidence="4">The sequence shown here is derived from an EMBL/GenBank/DDBJ whole genome shotgun (WGS) entry which is preliminary data.</text>
</comment>
<evidence type="ECO:0000256" key="2">
    <source>
        <dbReference type="RuleBase" id="RU003616"/>
    </source>
</evidence>
<comment type="similarity">
    <text evidence="1 2">Belongs to the small heat shock protein (HSP20) family.</text>
</comment>
<proteinExistence type="inferred from homology"/>
<name>A0A5N1J673_9BACT</name>
<organism evidence="4 5">
    <name type="scientific">Adhaeribacter soli</name>
    <dbReference type="NCBI Taxonomy" id="2607655"/>
    <lineage>
        <taxon>Bacteria</taxon>
        <taxon>Pseudomonadati</taxon>
        <taxon>Bacteroidota</taxon>
        <taxon>Cytophagia</taxon>
        <taxon>Cytophagales</taxon>
        <taxon>Hymenobacteraceae</taxon>
        <taxon>Adhaeribacter</taxon>
    </lineage>
</organism>
<dbReference type="InterPro" id="IPR002068">
    <property type="entry name" value="A-crystallin/Hsp20_dom"/>
</dbReference>
<dbReference type="InterPro" id="IPR031107">
    <property type="entry name" value="Small_HSP"/>
</dbReference>
<evidence type="ECO:0000313" key="4">
    <source>
        <dbReference type="EMBL" id="KAA9346190.1"/>
    </source>
</evidence>
<gene>
    <name evidence="4" type="ORF">F0P94_00765</name>
</gene>
<feature type="domain" description="SHSP" evidence="3">
    <location>
        <begin position="17"/>
        <end position="130"/>
    </location>
</feature>